<keyword evidence="3" id="KW-1185">Reference proteome</keyword>
<feature type="region of interest" description="Disordered" evidence="1">
    <location>
        <begin position="134"/>
        <end position="277"/>
    </location>
</feature>
<comment type="caution">
    <text evidence="2">The sequence shown here is derived from an EMBL/GenBank/DDBJ whole genome shotgun (WGS) entry which is preliminary data.</text>
</comment>
<organism evidence="2 3">
    <name type="scientific">Elysia crispata</name>
    <name type="common">lettuce slug</name>
    <dbReference type="NCBI Taxonomy" id="231223"/>
    <lineage>
        <taxon>Eukaryota</taxon>
        <taxon>Metazoa</taxon>
        <taxon>Spiralia</taxon>
        <taxon>Lophotrochozoa</taxon>
        <taxon>Mollusca</taxon>
        <taxon>Gastropoda</taxon>
        <taxon>Heterobranchia</taxon>
        <taxon>Euthyneura</taxon>
        <taxon>Panpulmonata</taxon>
        <taxon>Sacoglossa</taxon>
        <taxon>Placobranchoidea</taxon>
        <taxon>Plakobranchidae</taxon>
        <taxon>Elysia</taxon>
    </lineage>
</organism>
<evidence type="ECO:0000313" key="3">
    <source>
        <dbReference type="Proteomes" id="UP001283361"/>
    </source>
</evidence>
<dbReference type="EMBL" id="JAWDGP010004062">
    <property type="protein sequence ID" value="KAK3768389.1"/>
    <property type="molecule type" value="Genomic_DNA"/>
</dbReference>
<dbReference type="AlphaFoldDB" id="A0AAE1DF42"/>
<dbReference type="Proteomes" id="UP001283361">
    <property type="component" value="Unassembled WGS sequence"/>
</dbReference>
<protein>
    <submittedName>
        <fullName evidence="2">Uncharacterized protein</fullName>
    </submittedName>
</protein>
<name>A0AAE1DF42_9GAST</name>
<feature type="compositionally biased region" description="Polar residues" evidence="1">
    <location>
        <begin position="11"/>
        <end position="40"/>
    </location>
</feature>
<reference evidence="2" key="1">
    <citation type="journal article" date="2023" name="G3 (Bethesda)">
        <title>A reference genome for the long-term kleptoplast-retaining sea slug Elysia crispata morphotype clarki.</title>
        <authorList>
            <person name="Eastman K.E."/>
            <person name="Pendleton A.L."/>
            <person name="Shaikh M.A."/>
            <person name="Suttiyut T."/>
            <person name="Ogas R."/>
            <person name="Tomko P."/>
            <person name="Gavelis G."/>
            <person name="Widhalm J.R."/>
            <person name="Wisecaver J.H."/>
        </authorList>
    </citation>
    <scope>NUCLEOTIDE SEQUENCE</scope>
    <source>
        <strain evidence="2">ECLA1</strain>
    </source>
</reference>
<feature type="compositionally biased region" description="Basic and acidic residues" evidence="1">
    <location>
        <begin position="137"/>
        <end position="146"/>
    </location>
</feature>
<proteinExistence type="predicted"/>
<feature type="compositionally biased region" description="Basic and acidic residues" evidence="1">
    <location>
        <begin position="234"/>
        <end position="277"/>
    </location>
</feature>
<sequence length="334" mass="37833">MCQDSADTRDMNQSLSQVSGSQQTPRDVNLSLSQVPNTKPSENKPAARRTRSGVVQTNRGSPAPITAASAAAAAPVSLLPCRQAWWLPTAKGAKPSFFTWKNNEITSGFPEVHRRPADLDGLHSPEADINIARRHKETSLERRENSQKVFQRKRVSEVKDARGLEVNDRRDPDVHDTRGPEVNDRRDPDVHDTRGPEVNDRRDPDVHDTRGPEVNDRHVTRTSTIRGPEVNDDPDVHDTRGPEVNDRRDPDVHDTRGPEVNDRRDPDVHDTRGPEVNDRRDLYGKRWSKRANYAPVIHKSEHRFASCSMFKARLNAYSHNAQAEVNVYRFRLGL</sequence>
<accession>A0AAE1DF42</accession>
<feature type="compositionally biased region" description="Basic and acidic residues" evidence="1">
    <location>
        <begin position="1"/>
        <end position="10"/>
    </location>
</feature>
<evidence type="ECO:0000256" key="1">
    <source>
        <dbReference type="SAM" id="MobiDB-lite"/>
    </source>
</evidence>
<feature type="compositionally biased region" description="Basic and acidic residues" evidence="1">
    <location>
        <begin position="154"/>
        <end position="219"/>
    </location>
</feature>
<feature type="region of interest" description="Disordered" evidence="1">
    <location>
        <begin position="1"/>
        <end position="61"/>
    </location>
</feature>
<evidence type="ECO:0000313" key="2">
    <source>
        <dbReference type="EMBL" id="KAK3768389.1"/>
    </source>
</evidence>
<gene>
    <name evidence="2" type="ORF">RRG08_031177</name>
</gene>